<dbReference type="GO" id="GO:0008839">
    <property type="term" value="F:4-hydroxy-tetrahydrodipicolinate reductase"/>
    <property type="evidence" value="ECO:0007669"/>
    <property type="project" value="UniProtKB-UniRule"/>
</dbReference>
<dbReference type="SUPFAM" id="SSF55347">
    <property type="entry name" value="Glyceraldehyde-3-phosphate dehydrogenase-like, C-terminal domain"/>
    <property type="match status" value="1"/>
</dbReference>
<keyword evidence="6" id="KW-0560">Oxidoreductase</keyword>
<keyword evidence="8" id="KW-0457">Lysine biosynthesis</keyword>
<dbReference type="OrthoDB" id="9790352at2"/>
<protein>
    <recommendedName>
        <fullName evidence="10 13">4-hydroxy-tetrahydrodipicolinate reductase</fullName>
        <ecNumber evidence="10 13">1.17.1.8</ecNumber>
    </recommendedName>
</protein>
<dbReference type="AlphaFoldDB" id="A0A0R1VQM9"/>
<comment type="catalytic activity">
    <reaction evidence="12">
        <text>(S)-2,3,4,5-tetrahydrodipicolinate + NAD(+) + H2O = (2S,4S)-4-hydroxy-2,3,4,5-tetrahydrodipicolinate + NADH + H(+)</text>
        <dbReference type="Rhea" id="RHEA:35323"/>
        <dbReference type="ChEBI" id="CHEBI:15377"/>
        <dbReference type="ChEBI" id="CHEBI:15378"/>
        <dbReference type="ChEBI" id="CHEBI:16845"/>
        <dbReference type="ChEBI" id="CHEBI:57540"/>
        <dbReference type="ChEBI" id="CHEBI:57945"/>
        <dbReference type="ChEBI" id="CHEBI:67139"/>
        <dbReference type="EC" id="1.17.1.8"/>
    </reaction>
</comment>
<dbReference type="Pfam" id="PF05173">
    <property type="entry name" value="DapB_C"/>
    <property type="match status" value="1"/>
</dbReference>
<dbReference type="GO" id="GO:0009089">
    <property type="term" value="P:lysine biosynthetic process via diaminopimelate"/>
    <property type="evidence" value="ECO:0007669"/>
    <property type="project" value="UniProtKB-UniRule"/>
</dbReference>
<dbReference type="PATRIC" id="fig|1423735.3.peg.781"/>
<dbReference type="PROSITE" id="PS01298">
    <property type="entry name" value="DAPB"/>
    <property type="match status" value="1"/>
</dbReference>
<dbReference type="GO" id="GO:0019877">
    <property type="term" value="P:diaminopimelate biosynthetic process"/>
    <property type="evidence" value="ECO:0007669"/>
    <property type="project" value="UniProtKB-KW"/>
</dbReference>
<dbReference type="SUPFAM" id="SSF51735">
    <property type="entry name" value="NAD(P)-binding Rossmann-fold domains"/>
    <property type="match status" value="1"/>
</dbReference>
<comment type="catalytic activity">
    <reaction evidence="11">
        <text>(S)-2,3,4,5-tetrahydrodipicolinate + NADP(+) + H2O = (2S,4S)-4-hydroxy-2,3,4,5-tetrahydrodipicolinate + NADPH + H(+)</text>
        <dbReference type="Rhea" id="RHEA:35331"/>
        <dbReference type="ChEBI" id="CHEBI:15377"/>
        <dbReference type="ChEBI" id="CHEBI:15378"/>
        <dbReference type="ChEBI" id="CHEBI:16845"/>
        <dbReference type="ChEBI" id="CHEBI:57783"/>
        <dbReference type="ChEBI" id="CHEBI:58349"/>
        <dbReference type="ChEBI" id="CHEBI:67139"/>
        <dbReference type="EC" id="1.17.1.8"/>
    </reaction>
</comment>
<gene>
    <name evidence="16" type="ORF">FC15_GL000750</name>
</gene>
<evidence type="ECO:0000256" key="4">
    <source>
        <dbReference type="ARBA" id="ARBA00022857"/>
    </source>
</evidence>
<dbReference type="Pfam" id="PF01113">
    <property type="entry name" value="DapB_N"/>
    <property type="match status" value="1"/>
</dbReference>
<dbReference type="Gene3D" id="3.30.360.10">
    <property type="entry name" value="Dihydrodipicolinate Reductase, domain 2"/>
    <property type="match status" value="1"/>
</dbReference>
<dbReference type="GO" id="GO:0005829">
    <property type="term" value="C:cytosol"/>
    <property type="evidence" value="ECO:0007669"/>
    <property type="project" value="TreeGrafter"/>
</dbReference>
<evidence type="ECO:0000256" key="5">
    <source>
        <dbReference type="ARBA" id="ARBA00022915"/>
    </source>
</evidence>
<comment type="similarity">
    <text evidence="1">Belongs to the DapB family.</text>
</comment>
<keyword evidence="17" id="KW-1185">Reference proteome</keyword>
<dbReference type="EC" id="1.17.1.8" evidence="10 13"/>
<sequence length="249" mass="26767">MANVFIGGIHGSMGRRVQAAIDATDDLKVVGGLDRQTNLASQLPVFQKVEDINVQADVWVDFTIASVAKVNAEWALQHDFNVIIGTSGLDQADFKALGQLAVAHHQRLLIVPNFAISAVLLMQFAEKAAQYFPDAEVVEAHHADKVDSPSGTARATAQLISAARQKSPIAPEETSQPARGEWVDDVPVHALRLPGYVAQEEVLFGGQGESLSIKQVSFDRSSFMPGVLLAVRQIRTLPEGLTVGLDALL</sequence>
<evidence type="ECO:0000256" key="1">
    <source>
        <dbReference type="ARBA" id="ARBA00006642"/>
    </source>
</evidence>
<organism evidence="16 17">
    <name type="scientific">Lapidilactobacillus concavus DSM 17758</name>
    <dbReference type="NCBI Taxonomy" id="1423735"/>
    <lineage>
        <taxon>Bacteria</taxon>
        <taxon>Bacillati</taxon>
        <taxon>Bacillota</taxon>
        <taxon>Bacilli</taxon>
        <taxon>Lactobacillales</taxon>
        <taxon>Lactobacillaceae</taxon>
        <taxon>Lapidilactobacillus</taxon>
    </lineage>
</organism>
<dbReference type="RefSeq" id="WP_057825742.1">
    <property type="nucleotide sequence ID" value="NZ_AZFX01000094.1"/>
</dbReference>
<dbReference type="PIRSF" id="PIRSF000161">
    <property type="entry name" value="DHPR"/>
    <property type="match status" value="1"/>
</dbReference>
<dbReference type="Gene3D" id="3.40.50.720">
    <property type="entry name" value="NAD(P)-binding Rossmann-like Domain"/>
    <property type="match status" value="1"/>
</dbReference>
<name>A0A0R1VQM9_9LACO</name>
<comment type="caution">
    <text evidence="16">The sequence shown here is derived from an EMBL/GenBank/DDBJ whole genome shotgun (WGS) entry which is preliminary data.</text>
</comment>
<keyword evidence="4" id="KW-0521">NADP</keyword>
<proteinExistence type="inferred from homology"/>
<evidence type="ECO:0000256" key="3">
    <source>
        <dbReference type="ARBA" id="ARBA00022605"/>
    </source>
</evidence>
<accession>A0A0R1VQM9</accession>
<keyword evidence="5" id="KW-0220">Diaminopimelate biosynthesis</keyword>
<keyword evidence="3" id="KW-0028">Amino-acid biosynthesis</keyword>
<dbReference type="PANTHER" id="PTHR20836:SF0">
    <property type="entry name" value="4-HYDROXY-TETRAHYDRODIPICOLINATE REDUCTASE 1, CHLOROPLASTIC-RELATED"/>
    <property type="match status" value="1"/>
</dbReference>
<dbReference type="NCBIfam" id="TIGR00036">
    <property type="entry name" value="dapB"/>
    <property type="match status" value="1"/>
</dbReference>
<keyword evidence="7" id="KW-0520">NAD</keyword>
<dbReference type="STRING" id="1423735.FC15_GL000750"/>
<dbReference type="CDD" id="cd02274">
    <property type="entry name" value="DHDPR_N"/>
    <property type="match status" value="1"/>
</dbReference>
<evidence type="ECO:0000256" key="6">
    <source>
        <dbReference type="ARBA" id="ARBA00023002"/>
    </source>
</evidence>
<evidence type="ECO:0000313" key="17">
    <source>
        <dbReference type="Proteomes" id="UP000051315"/>
    </source>
</evidence>
<dbReference type="InterPro" id="IPR022663">
    <property type="entry name" value="DapB_C"/>
</dbReference>
<dbReference type="EMBL" id="AZFX01000094">
    <property type="protein sequence ID" value="KRM08071.1"/>
    <property type="molecule type" value="Genomic_DNA"/>
</dbReference>
<evidence type="ECO:0000313" key="16">
    <source>
        <dbReference type="EMBL" id="KRM08071.1"/>
    </source>
</evidence>
<evidence type="ECO:0000259" key="14">
    <source>
        <dbReference type="Pfam" id="PF01113"/>
    </source>
</evidence>
<dbReference type="FunFam" id="3.30.360.10:FF:000009">
    <property type="entry name" value="4-hydroxy-tetrahydrodipicolinate reductase"/>
    <property type="match status" value="1"/>
</dbReference>
<dbReference type="Proteomes" id="UP000051315">
    <property type="component" value="Unassembled WGS sequence"/>
</dbReference>
<evidence type="ECO:0000256" key="11">
    <source>
        <dbReference type="ARBA" id="ARBA00049080"/>
    </source>
</evidence>
<evidence type="ECO:0000256" key="2">
    <source>
        <dbReference type="ARBA" id="ARBA00022490"/>
    </source>
</evidence>
<evidence type="ECO:0000259" key="15">
    <source>
        <dbReference type="Pfam" id="PF05173"/>
    </source>
</evidence>
<comment type="pathway">
    <text evidence="9">Amino-acid biosynthesis; L-lysine biosynthesis via DAP pathway; (S)-tetrahydrodipicolinate from L-aspartate: step 4/4.</text>
</comment>
<evidence type="ECO:0000256" key="9">
    <source>
        <dbReference type="ARBA" id="ARBA00037922"/>
    </source>
</evidence>
<reference evidence="16 17" key="1">
    <citation type="journal article" date="2015" name="Genome Announc.">
        <title>Expanding the biotechnology potential of lactobacilli through comparative genomics of 213 strains and associated genera.</title>
        <authorList>
            <person name="Sun Z."/>
            <person name="Harris H.M."/>
            <person name="McCann A."/>
            <person name="Guo C."/>
            <person name="Argimon S."/>
            <person name="Zhang W."/>
            <person name="Yang X."/>
            <person name="Jeffery I.B."/>
            <person name="Cooney J.C."/>
            <person name="Kagawa T.F."/>
            <person name="Liu W."/>
            <person name="Song Y."/>
            <person name="Salvetti E."/>
            <person name="Wrobel A."/>
            <person name="Rasinkangas P."/>
            <person name="Parkhill J."/>
            <person name="Rea M.C."/>
            <person name="O'Sullivan O."/>
            <person name="Ritari J."/>
            <person name="Douillard F.P."/>
            <person name="Paul Ross R."/>
            <person name="Yang R."/>
            <person name="Briner A.E."/>
            <person name="Felis G.E."/>
            <person name="de Vos W.M."/>
            <person name="Barrangou R."/>
            <person name="Klaenhammer T.R."/>
            <person name="Caufield P.W."/>
            <person name="Cui Y."/>
            <person name="Zhang H."/>
            <person name="O'Toole P.W."/>
        </authorList>
    </citation>
    <scope>NUCLEOTIDE SEQUENCE [LARGE SCALE GENOMIC DNA]</scope>
    <source>
        <strain evidence="16 17">DSM 17758</strain>
    </source>
</reference>
<dbReference type="PANTHER" id="PTHR20836">
    <property type="entry name" value="DIHYDRODIPICOLINATE REDUCTASE"/>
    <property type="match status" value="1"/>
</dbReference>
<evidence type="ECO:0000256" key="13">
    <source>
        <dbReference type="NCBIfam" id="TIGR00036"/>
    </source>
</evidence>
<evidence type="ECO:0000256" key="12">
    <source>
        <dbReference type="ARBA" id="ARBA00049396"/>
    </source>
</evidence>
<keyword evidence="2" id="KW-0963">Cytoplasm</keyword>
<feature type="domain" description="Dihydrodipicolinate reductase N-terminal" evidence="14">
    <location>
        <begin position="3"/>
        <end position="114"/>
    </location>
</feature>
<dbReference type="InterPro" id="IPR036291">
    <property type="entry name" value="NAD(P)-bd_dom_sf"/>
</dbReference>
<dbReference type="InterPro" id="IPR000846">
    <property type="entry name" value="DapB_N"/>
</dbReference>
<evidence type="ECO:0000256" key="8">
    <source>
        <dbReference type="ARBA" id="ARBA00023154"/>
    </source>
</evidence>
<evidence type="ECO:0000256" key="7">
    <source>
        <dbReference type="ARBA" id="ARBA00023027"/>
    </source>
</evidence>
<dbReference type="InterPro" id="IPR022664">
    <property type="entry name" value="DapB_N_CS"/>
</dbReference>
<dbReference type="InterPro" id="IPR023940">
    <property type="entry name" value="DHDPR_bac"/>
</dbReference>
<evidence type="ECO:0000256" key="10">
    <source>
        <dbReference type="ARBA" id="ARBA00038983"/>
    </source>
</evidence>
<feature type="domain" description="Dihydrodipicolinate reductase C-terminal" evidence="15">
    <location>
        <begin position="118"/>
        <end position="248"/>
    </location>
</feature>